<protein>
    <submittedName>
        <fullName evidence="3">Uncharacterized protein</fullName>
    </submittedName>
</protein>
<sequence>MGSNILKRLCAVFYLLVLATPAAAVERGDAERVFGAFLACKDDIFSLLTSDKADFRALTITPYDHEADGVNGHYIAFAAPVVASGLPLGRYVQFEAVGIAVPHFAWGFEVERNVPEVANAIEALLPGARFVAKDGHLLELKLSTEPEAQRSDTSVAPEDSYRKIVIRQANDPTRTLLMCDASKDRMSGLAIDEETGRKRLPSPEDLFPSVKVPAKADKILDAFVACKPSFFNVLWDERKTFPRVRVEAFESPGNKPHVPEAVNTYNESVTFERPVKIGDFSVVRFFQRRTIEEGKPTRFAWAFQVNAPPREVARAIAERYRVRFWGNFSLLSSRDAAVGPVSKHLDFSSYFDPDEQATVTCEPDEGETKDFRLPWAEETFGLAELGPPPLIRGNRLVNALLQCRQDFFAALGEEKDSFGKMTFKDAMGTYREPGGVARAALRVAFEKPVYVSGFMLTGYIQQRVDVAGQPKLIWGFQTPGNEDDLIRVAENRTGSSYVENEGWSLDLEAEATGYTPSEALGFADGFIGCTTPLASGKTPPEPVDLFRNEHGK</sequence>
<evidence type="ECO:0000313" key="3">
    <source>
        <dbReference type="EMBL" id="KOF13574.1"/>
    </source>
</evidence>
<dbReference type="Proteomes" id="UP000037425">
    <property type="component" value="Unassembled WGS sequence"/>
</dbReference>
<keyword evidence="2" id="KW-0732">Signal</keyword>
<gene>
    <name evidence="3" type="ORF">AC244_30510</name>
</gene>
<dbReference type="EMBL" id="LGAP01000035">
    <property type="protein sequence ID" value="KOF13574.1"/>
    <property type="molecule type" value="Genomic_DNA"/>
</dbReference>
<evidence type="ECO:0000313" key="4">
    <source>
        <dbReference type="Proteomes" id="UP000037425"/>
    </source>
</evidence>
<organism evidence="3 4">
    <name type="scientific">Ensifer adhaerens</name>
    <name type="common">Sinorhizobium morelense</name>
    <dbReference type="NCBI Taxonomy" id="106592"/>
    <lineage>
        <taxon>Bacteria</taxon>
        <taxon>Pseudomonadati</taxon>
        <taxon>Pseudomonadota</taxon>
        <taxon>Alphaproteobacteria</taxon>
        <taxon>Hyphomicrobiales</taxon>
        <taxon>Rhizobiaceae</taxon>
        <taxon>Sinorhizobium/Ensifer group</taxon>
        <taxon>Ensifer</taxon>
    </lineage>
</organism>
<reference evidence="4" key="1">
    <citation type="submission" date="2015-07" db="EMBL/GenBank/DDBJ databases">
        <title>Whole genome sequence of an Ensifer adhaerens strain isolated from a cave pool in the Wind Cave National Park.</title>
        <authorList>
            <person name="Eng W.W.H."/>
            <person name="Gan H.M."/>
            <person name="Barton H.A."/>
            <person name="Savka M.A."/>
        </authorList>
    </citation>
    <scope>NUCLEOTIDE SEQUENCE [LARGE SCALE GENOMIC DNA]</scope>
    <source>
        <strain evidence="4">SD006</strain>
    </source>
</reference>
<evidence type="ECO:0000256" key="2">
    <source>
        <dbReference type="SAM" id="SignalP"/>
    </source>
</evidence>
<dbReference type="AlphaFoldDB" id="A0A0L8BG48"/>
<name>A0A0L8BG48_ENSAD</name>
<feature type="region of interest" description="Disordered" evidence="1">
    <location>
        <begin position="533"/>
        <end position="552"/>
    </location>
</feature>
<dbReference type="PATRIC" id="fig|106592.7.peg.5276"/>
<feature type="chain" id="PRO_5005581037" evidence="2">
    <location>
        <begin position="25"/>
        <end position="552"/>
    </location>
</feature>
<feature type="signal peptide" evidence="2">
    <location>
        <begin position="1"/>
        <end position="24"/>
    </location>
</feature>
<dbReference type="OrthoDB" id="8416446at2"/>
<accession>A0A0L8BG48</accession>
<comment type="caution">
    <text evidence="3">The sequence shown here is derived from an EMBL/GenBank/DDBJ whole genome shotgun (WGS) entry which is preliminary data.</text>
</comment>
<proteinExistence type="predicted"/>
<evidence type="ECO:0000256" key="1">
    <source>
        <dbReference type="SAM" id="MobiDB-lite"/>
    </source>
</evidence>
<dbReference type="RefSeq" id="WP_053252565.1">
    <property type="nucleotide sequence ID" value="NZ_LGAP01000035.1"/>
</dbReference>